<dbReference type="AlphaFoldDB" id="A0A6G1RN07"/>
<proteinExistence type="predicted"/>
<dbReference type="EMBL" id="ICPP01007363">
    <property type="protein sequence ID" value="LAC40007.1"/>
    <property type="molecule type" value="Transcribed_RNA"/>
</dbReference>
<evidence type="ECO:0000313" key="1">
    <source>
        <dbReference type="EMBL" id="LAC40007.1"/>
    </source>
</evidence>
<sequence>MCTSRFRDCCPCSSCAHGMPAQRRKIQTQSSAWPSVRSCTWVSTIPSRLGAEWMESSPEEEDFGMLVDKKLNVTQRYVLGCITNSMTSRLMRGFCSGETLPGVLHPAPGSPVLE</sequence>
<organism evidence="1">
    <name type="scientific">Hypotaenidia okinawae</name>
    <dbReference type="NCBI Taxonomy" id="2861861"/>
    <lineage>
        <taxon>Eukaryota</taxon>
        <taxon>Metazoa</taxon>
        <taxon>Chordata</taxon>
        <taxon>Craniata</taxon>
        <taxon>Vertebrata</taxon>
        <taxon>Euteleostomi</taxon>
        <taxon>Archelosauria</taxon>
        <taxon>Archosauria</taxon>
        <taxon>Dinosauria</taxon>
        <taxon>Saurischia</taxon>
        <taxon>Theropoda</taxon>
        <taxon>Coelurosauria</taxon>
        <taxon>Aves</taxon>
        <taxon>Neognathae</taxon>
        <taxon>Neoaves</taxon>
        <taxon>Gruiformes</taxon>
        <taxon>Rallidae</taxon>
        <taxon>Hypotaenidia</taxon>
    </lineage>
</organism>
<reference evidence="1" key="2">
    <citation type="submission" date="2020-03" db="EMBL/GenBank/DDBJ databases">
        <authorList>
            <consortium name="Environmental Genome Science Research Promotion Project"/>
            <person name="Nakajima N."/>
            <person name="Onuma M."/>
            <person name="Endoh D."/>
        </authorList>
    </citation>
    <scope>NUCLEOTIDE SEQUENCE</scope>
</reference>
<protein>
    <submittedName>
        <fullName evidence="1">Uncharacterized protein</fullName>
    </submittedName>
</protein>
<accession>A0A6G1RN07</accession>
<reference evidence="1" key="1">
    <citation type="submission" date="2020-03" db="EMBL/GenBank/DDBJ databases">
        <title>Okinawa Rail whole genome shotgun sequence.</title>
        <authorList>
            <person name="Nakajima N."/>
            <person name="Onuma M."/>
            <person name="Endoh D."/>
        </authorList>
    </citation>
    <scope>NUCLEOTIDE SEQUENCE</scope>
</reference>
<name>A0A6G1RN07_9GRUI</name>